<evidence type="ECO:0000256" key="1">
    <source>
        <dbReference type="SAM" id="MobiDB-lite"/>
    </source>
</evidence>
<gene>
    <name evidence="2" type="ORF">MNEG_11568</name>
</gene>
<dbReference type="GeneID" id="25728843"/>
<dbReference type="EMBL" id="KK103023">
    <property type="protein sequence ID" value="KIY96394.1"/>
    <property type="molecule type" value="Genomic_DNA"/>
</dbReference>
<accession>A0A0D2LYB6</accession>
<dbReference type="AlphaFoldDB" id="A0A0D2LYB6"/>
<protein>
    <submittedName>
        <fullName evidence="2">Uncharacterized protein</fullName>
    </submittedName>
</protein>
<feature type="compositionally biased region" description="Gly residues" evidence="1">
    <location>
        <begin position="142"/>
        <end position="166"/>
    </location>
</feature>
<sequence length="349" mass="34812">MAGNVSSLSLEGYMQVLEALTGGNPGTGSAGGACSPMSSVVRAVTPIEEHFFKVGDLRQQQLQPAPAAASGQPLDQQALLLAILQQHGLLPAGAALHGGPSEAAVQQPPRPPPDDKQAGADAGGGEGTRVLLTPQRRRRASSGGGGATPGADGGAAEGGGSGGGSHGPPEPSAWLRGQLAVFEGLPGCGASREPLEGAAACEALAGRRVAFVLVGEMEVAAGRGAVLKLPPGLFQGRAIRFLGTSCRSELCEPTCHGPHFFYSAKIIPPSQESLAAMAAAAPAVLGSTAGVGGAGGATEEAAAAAAAAQAGYAAALGRPIELELDLHPRLRRLAARQLLSLEPDQLQRA</sequence>
<proteinExistence type="predicted"/>
<dbReference type="RefSeq" id="XP_013895414.1">
    <property type="nucleotide sequence ID" value="XM_014039960.1"/>
</dbReference>
<keyword evidence="3" id="KW-1185">Reference proteome</keyword>
<dbReference type="Proteomes" id="UP000054498">
    <property type="component" value="Unassembled WGS sequence"/>
</dbReference>
<dbReference type="KEGG" id="mng:MNEG_11568"/>
<evidence type="ECO:0000313" key="2">
    <source>
        <dbReference type="EMBL" id="KIY96394.1"/>
    </source>
</evidence>
<dbReference type="OrthoDB" id="551748at2759"/>
<evidence type="ECO:0000313" key="3">
    <source>
        <dbReference type="Proteomes" id="UP000054498"/>
    </source>
</evidence>
<name>A0A0D2LYB6_9CHLO</name>
<feature type="region of interest" description="Disordered" evidence="1">
    <location>
        <begin position="93"/>
        <end position="173"/>
    </location>
</feature>
<reference evidence="2 3" key="1">
    <citation type="journal article" date="2013" name="BMC Genomics">
        <title>Reconstruction of the lipid metabolism for the microalga Monoraphidium neglectum from its genome sequence reveals characteristics suitable for biofuel production.</title>
        <authorList>
            <person name="Bogen C."/>
            <person name="Al-Dilaimi A."/>
            <person name="Albersmeier A."/>
            <person name="Wichmann J."/>
            <person name="Grundmann M."/>
            <person name="Rupp O."/>
            <person name="Lauersen K.J."/>
            <person name="Blifernez-Klassen O."/>
            <person name="Kalinowski J."/>
            <person name="Goesmann A."/>
            <person name="Mussgnug J.H."/>
            <person name="Kruse O."/>
        </authorList>
    </citation>
    <scope>NUCLEOTIDE SEQUENCE [LARGE SCALE GENOMIC DNA]</scope>
    <source>
        <strain evidence="2 3">SAG 48.87</strain>
    </source>
</reference>
<organism evidence="2 3">
    <name type="scientific">Monoraphidium neglectum</name>
    <dbReference type="NCBI Taxonomy" id="145388"/>
    <lineage>
        <taxon>Eukaryota</taxon>
        <taxon>Viridiplantae</taxon>
        <taxon>Chlorophyta</taxon>
        <taxon>core chlorophytes</taxon>
        <taxon>Chlorophyceae</taxon>
        <taxon>CS clade</taxon>
        <taxon>Sphaeropleales</taxon>
        <taxon>Selenastraceae</taxon>
        <taxon>Monoraphidium</taxon>
    </lineage>
</organism>